<feature type="compositionally biased region" description="Basic and acidic residues" evidence="1">
    <location>
        <begin position="1592"/>
        <end position="1607"/>
    </location>
</feature>
<accession>A0A1Y3DI98</accession>
<evidence type="ECO:0000256" key="1">
    <source>
        <dbReference type="SAM" id="MobiDB-lite"/>
    </source>
</evidence>
<feature type="compositionally biased region" description="Basic and acidic residues" evidence="1">
    <location>
        <begin position="848"/>
        <end position="862"/>
    </location>
</feature>
<dbReference type="VEuPathDB" id="PlasmoDB:PKA1H_140063100"/>
<feature type="compositionally biased region" description="Basic and acidic residues" evidence="1">
    <location>
        <begin position="896"/>
        <end position="914"/>
    </location>
</feature>
<feature type="compositionally biased region" description="Low complexity" evidence="1">
    <location>
        <begin position="371"/>
        <end position="395"/>
    </location>
</feature>
<dbReference type="OrthoDB" id="387052at2759"/>
<protein>
    <submittedName>
        <fullName evidence="2">Uncharacterized protein</fullName>
    </submittedName>
</protein>
<feature type="compositionally biased region" description="Basic and acidic residues" evidence="1">
    <location>
        <begin position="1667"/>
        <end position="1687"/>
    </location>
</feature>
<feature type="region of interest" description="Disordered" evidence="1">
    <location>
        <begin position="1586"/>
        <end position="1607"/>
    </location>
</feature>
<feature type="region of interest" description="Disordered" evidence="1">
    <location>
        <begin position="427"/>
        <end position="458"/>
    </location>
</feature>
<dbReference type="EMBL" id="NETL01000028">
    <property type="protein sequence ID" value="OTN63869.1"/>
    <property type="molecule type" value="Genomic_DNA"/>
</dbReference>
<evidence type="ECO:0000313" key="2">
    <source>
        <dbReference type="EMBL" id="OTN63869.1"/>
    </source>
</evidence>
<organism evidence="2 3">
    <name type="scientific">Plasmodium knowlesi</name>
    <dbReference type="NCBI Taxonomy" id="5850"/>
    <lineage>
        <taxon>Eukaryota</taxon>
        <taxon>Sar</taxon>
        <taxon>Alveolata</taxon>
        <taxon>Apicomplexa</taxon>
        <taxon>Aconoidasida</taxon>
        <taxon>Haemosporida</taxon>
        <taxon>Plasmodiidae</taxon>
        <taxon>Plasmodium</taxon>
        <taxon>Plasmodium (Plasmodium)</taxon>
    </lineage>
</organism>
<proteinExistence type="predicted"/>
<comment type="caution">
    <text evidence="2">The sequence shown here is derived from an EMBL/GenBank/DDBJ whole genome shotgun (WGS) entry which is preliminary data.</text>
</comment>
<name>A0A1Y3DI98_PLAKN</name>
<dbReference type="VEuPathDB" id="PlasmoDB:PKNOH_S140275700"/>
<feature type="region of interest" description="Disordered" evidence="1">
    <location>
        <begin position="366"/>
        <end position="395"/>
    </location>
</feature>
<feature type="compositionally biased region" description="Polar residues" evidence="1">
    <location>
        <begin position="233"/>
        <end position="262"/>
    </location>
</feature>
<feature type="compositionally biased region" description="Polar residues" evidence="1">
    <location>
        <begin position="1045"/>
        <end position="1068"/>
    </location>
</feature>
<dbReference type="eggNOG" id="ENOG502RVHV">
    <property type="taxonomic scope" value="Eukaryota"/>
</dbReference>
<feature type="region of interest" description="Disordered" evidence="1">
    <location>
        <begin position="1632"/>
        <end position="1723"/>
    </location>
</feature>
<dbReference type="OMA" id="FRNTFYT"/>
<feature type="compositionally biased region" description="Basic and acidic residues" evidence="1">
    <location>
        <begin position="1644"/>
        <end position="1656"/>
    </location>
</feature>
<feature type="compositionally biased region" description="Polar residues" evidence="1">
    <location>
        <begin position="446"/>
        <end position="458"/>
    </location>
</feature>
<feature type="compositionally biased region" description="Basic and acidic residues" evidence="1">
    <location>
        <begin position="879"/>
        <end position="888"/>
    </location>
</feature>
<feature type="region of interest" description="Disordered" evidence="1">
    <location>
        <begin position="1039"/>
        <end position="1076"/>
    </location>
</feature>
<sequence length="1795" mass="194409">MDGFDETKMKQLQLLKEKMKIAKAQKVEEVKNNEDVFSLSHDVKNVRSFETQDIRFNKIGKKVFDAFTPNKKVTHIKGTNNRFPFQQAKSGNANFPFKTKNGLIKLANESSAFDTPLTFDEVMRRKNEKKKRELEKSGKNGMVDDMLNNVRQFNLSEDQEEKNESGLLQGMHRTYQEEQIDQANEDSHAGNADVYNNMYSGSPLRELQETNGVSTYDGAGGLHQNKMHDQSINKEQASSGNAADNNHSINGKISNNTSSFGTNVMRRNQSLPHGMNSFNNYFTQKMSKDEYSVKSGADLNRTFPHGDNNVINPLSESFPGTSSAGGLGTLFSTRGDVNNRSGSNIFGCSLSKLNQSIFNQTVDITSSDQTSSDNINNGNSSSMTPSSSSVVKGEVGGESTNRLFQSSGNSTIGGCSIFGTHNAPIGSNHQFGTNNSSVPPPPNKSIETSSLFSRNDGNSNGINTGSLFTNSLSGNNLISTRNAPDATGKSGLFNNTNDNRGGNVFGKSKNNVPLFSGSGSIFGKSSSSTTNLFGIAASDKNPFVNTGIENNPIEKANNGKGIFGNVAGSNKPFGDASGNGNPFGSNIFGTASSASSNLFGKLPGGTNLFNKSGGVNNTNQFGNANNIFGKPLAGSNIFGVNSSLVKNVNSSLSNNGALLGDAVGGATVGGATVGGATVGGATVGGATVGGNPVGGATVSGVGSGNAQSTLDSRCNNATDESLVNTRSKLISDDLQKSSINLAPREGLTDNVGLSNNTNSVGDPFSNTNRFGLPNIVGSVVAAPSQGYLSRVNRGMQNNNDINTRVMKFKNTLSNIKSKRYGDSSEQIPRISGDNETQVDQTPVGDASHMGEHSPGEDTLGVEKNEPDKQEELLQYEKVEQGDSNKDVGAEPTCDNHSGESAKESNDNDKEESTNIRRTFSSYFNTFIPSIFSTPNKQAAKDEYPKGDASPAEVRTNNVEVNQNPHVNSVGKDASNINKLDTGSLLIDKEKETKKFFKAVIPLTDIPKGKLSSQIDGENTPTSNKDNVLLNSEKINEFQHFDPSVPSDQPNRSNHNVKSFRSQNDTSSHGVGEAEQMNNTETTQVLNLSLDIKQGNIVNPLNVENNKTSSLFNDAAASVPSIGAHPGVEEKMNLTVDIPFSNINAARSEDEVGALSNSVITPSLEEKSGRNLLLPNTMENVKGEQKSSTITSCVNSKVDEPRDIFQKDPSRSDLIEVANTESLENKEDFEKMNQIYKSINCINKNINYINKYVPSTIEHADNYLHTSISSVQNYDALSNANRTCLEKMNASNSSAQSNKELKNMISVLNKQMGKGGEPSGGEDDRGVPFGKGNGTWFCTPLSGGNQVDVTHNAKGGVTTSAPKGGPSKSYPIFTTTGKYTPGGNFVNTNMLTPREKLKLINETSKEIATNEESDTEEKIPEHVQKIMERREYFKTKNKLTNSNSNKSVGIKKIKPFVPSECSESFRNTFYTNENSKNKNNVFSLQNLSSMNILSPPHQGSSIDAAGSASYPTVDDPSPIFKESSMVKQNKIEKHIHSSSENFLIYKNMPPSSSSIMKDCNFSSENAQDGYNPFTPTKSFNDAVNSGEITSRVNDGRPGEETKPSGESLIKMEEEVNRQTDFISNIYASLGRNNFIYDNRGGMDSTDDKQKGDHRDDGVDPDATNTDDTPLKKRSLDNITPAHHDQNDDIREDEANPFDNVENGDENDPTCAQKKKRKFDPNGINEELVPKENRCIDISNCVKEIRDSRTLADISDNLSKYTLESERILCDIINDTFKMSLKISSLSDLPFLFEDFP</sequence>
<evidence type="ECO:0000313" key="3">
    <source>
        <dbReference type="Proteomes" id="UP000195012"/>
    </source>
</evidence>
<gene>
    <name evidence="2" type="ORF">PKNOH_S140275700</name>
</gene>
<feature type="region of interest" description="Disordered" evidence="1">
    <location>
        <begin position="879"/>
        <end position="914"/>
    </location>
</feature>
<feature type="region of interest" description="Disordered" evidence="1">
    <location>
        <begin position="816"/>
        <end position="862"/>
    </location>
</feature>
<dbReference type="VEuPathDB" id="PlasmoDB:PKNH_1457200"/>
<feature type="compositionally biased region" description="Acidic residues" evidence="1">
    <location>
        <begin position="1688"/>
        <end position="1706"/>
    </location>
</feature>
<feature type="region of interest" description="Disordered" evidence="1">
    <location>
        <begin position="232"/>
        <end position="262"/>
    </location>
</feature>
<reference evidence="2 3" key="1">
    <citation type="submission" date="2017-05" db="EMBL/GenBank/DDBJ databases">
        <title>PacBio assembly of a Plasmodium knowlesi genome sequence with Hi-C correction and manual annotation of the SICAvar gene family.</title>
        <authorList>
            <person name="Lapp S.A."/>
            <person name="Geraldo J.A."/>
            <person name="Chien J.-T."/>
            <person name="Ay F."/>
            <person name="Pakala S.B."/>
            <person name="Batugedara G."/>
            <person name="Humphrey J.C."/>
            <person name="Debarry J.D."/>
            <person name="Le Roch K.G."/>
            <person name="Galinski M.R."/>
            <person name="Kissinger J.C."/>
        </authorList>
    </citation>
    <scope>NUCLEOTIDE SEQUENCE [LARGE SCALE GENOMIC DNA]</scope>
    <source>
        <strain evidence="3">Malayan Strain Pk1 (A+)</strain>
    </source>
</reference>
<dbReference type="Proteomes" id="UP000195012">
    <property type="component" value="Unassembled WGS sequence"/>
</dbReference>